<accession>K2GWX1</accession>
<reference evidence="2" key="1">
    <citation type="journal article" date="2012" name="Science">
        <title>Fermentation, hydrogen, and sulfur metabolism in multiple uncultivated bacterial phyla.</title>
        <authorList>
            <person name="Wrighton K.C."/>
            <person name="Thomas B.C."/>
            <person name="Sharon I."/>
            <person name="Miller C.S."/>
            <person name="Castelle C.J."/>
            <person name="VerBerkmoes N.C."/>
            <person name="Wilkins M.J."/>
            <person name="Hettich R.L."/>
            <person name="Lipton M.S."/>
            <person name="Williams K.H."/>
            <person name="Long P.E."/>
            <person name="Banfield J.F."/>
        </authorList>
    </citation>
    <scope>NUCLEOTIDE SEQUENCE [LARGE SCALE GENOMIC DNA]</scope>
</reference>
<evidence type="ECO:0000259" key="1">
    <source>
        <dbReference type="Pfam" id="PF01636"/>
    </source>
</evidence>
<sequence length="331" mass="39491">MDNDFFLSSEIDIENLNKIIIPVINENFDSELKTIRRFPTGSCHFVYDAILKSEKNIVFRIWYFLSNKSKIVWSIFWYEQMKALWIKVPELLYSDVSCDKYPKPFTVSERLEWDDIWNMIDTLSDESLNSIAKEIVAIQNKISSLGAWAWFWEMTNYENGDLKESWKDFLYEKIDRIKTNLTKANVFDVSYITKIEKIVNDNSAYFDKVKPVPFFDDITSKNIIIDNNGNFSWVVDFDTMTFGDRLYWLWLTNMAFIFLDRIFYIECLSKYLKLTEEDLRIMNLYTIIFCVDFMSEVGHKFNKDEAIIDENKIKKFKEIFKGIYSDLSKKN</sequence>
<dbReference type="InterPro" id="IPR011009">
    <property type="entry name" value="Kinase-like_dom_sf"/>
</dbReference>
<organism evidence="2">
    <name type="scientific">uncultured bacterium</name>
    <name type="common">gcode 4</name>
    <dbReference type="NCBI Taxonomy" id="1234023"/>
    <lineage>
        <taxon>Bacteria</taxon>
        <taxon>environmental samples</taxon>
    </lineage>
</organism>
<comment type="caution">
    <text evidence="2">The sequence shown here is derived from an EMBL/GenBank/DDBJ whole genome shotgun (WGS) entry which is preliminary data.</text>
</comment>
<proteinExistence type="predicted"/>
<dbReference type="InterPro" id="IPR002575">
    <property type="entry name" value="Aminoglycoside_PTrfase"/>
</dbReference>
<dbReference type="EMBL" id="AMFJ01000416">
    <property type="protein sequence ID" value="EKE27870.1"/>
    <property type="molecule type" value="Genomic_DNA"/>
</dbReference>
<gene>
    <name evidence="2" type="ORF">ACD_3C00142G0026</name>
</gene>
<evidence type="ECO:0000313" key="2">
    <source>
        <dbReference type="EMBL" id="EKE27870.1"/>
    </source>
</evidence>
<dbReference type="Pfam" id="PF01636">
    <property type="entry name" value="APH"/>
    <property type="match status" value="1"/>
</dbReference>
<feature type="domain" description="Aminoglycoside phosphotransferase" evidence="1">
    <location>
        <begin position="78"/>
        <end position="250"/>
    </location>
</feature>
<protein>
    <recommendedName>
        <fullName evidence="1">Aminoglycoside phosphotransferase domain-containing protein</fullName>
    </recommendedName>
</protein>
<dbReference type="SUPFAM" id="SSF56112">
    <property type="entry name" value="Protein kinase-like (PK-like)"/>
    <property type="match status" value="1"/>
</dbReference>
<dbReference type="AlphaFoldDB" id="K2GWX1"/>
<name>K2GWX1_9BACT</name>
<dbReference type="Gene3D" id="3.90.1200.10">
    <property type="match status" value="1"/>
</dbReference>